<dbReference type="InterPro" id="IPR009057">
    <property type="entry name" value="Homeodomain-like_sf"/>
</dbReference>
<dbReference type="InterPro" id="IPR050624">
    <property type="entry name" value="HTH-type_Tx_Regulator"/>
</dbReference>
<feature type="domain" description="HTH tetR-type" evidence="3">
    <location>
        <begin position="6"/>
        <end position="66"/>
    </location>
</feature>
<sequence length="195" mass="22254">MKLDITARQIEIIEASGKILMNKGIAALTTKNLAQEMGFSESALYRHFKDKEAIVSLLIQYLADNINQRFEQILISNISEEEKYLALFKSQFQYFKKNPHFIVIVLSDGLMDSSEIIKNSIVKLIQTNAKSFKTVLENGQKASVFTSAIEADYLVHFIMGAFRLQMLKWKLANFSFDIEKNGMKTMATLLTLIKQ</sequence>
<keyword evidence="1 2" id="KW-0238">DNA-binding</keyword>
<name>F2IEV1_FLUTR</name>
<dbReference type="InterPro" id="IPR001647">
    <property type="entry name" value="HTH_TetR"/>
</dbReference>
<keyword evidence="5" id="KW-1185">Reference proteome</keyword>
<dbReference type="KEGG" id="fte:Fluta_3700"/>
<accession>F2IEV1</accession>
<organism evidence="4 5">
    <name type="scientific">Fluviicola taffensis (strain DSM 16823 / NCIMB 13979 / RW262)</name>
    <dbReference type="NCBI Taxonomy" id="755732"/>
    <lineage>
        <taxon>Bacteria</taxon>
        <taxon>Pseudomonadati</taxon>
        <taxon>Bacteroidota</taxon>
        <taxon>Flavobacteriia</taxon>
        <taxon>Flavobacteriales</taxon>
        <taxon>Crocinitomicaceae</taxon>
        <taxon>Fluviicola</taxon>
    </lineage>
</organism>
<reference evidence="4 5" key="1">
    <citation type="journal article" date="2011" name="Stand. Genomic Sci.">
        <title>Complete genome sequence of the gliding freshwater bacterium Fluviicola taffensis type strain (RW262).</title>
        <authorList>
            <person name="Woyke T."/>
            <person name="Chertkov O."/>
            <person name="Lapidus A."/>
            <person name="Nolan M."/>
            <person name="Lucas S."/>
            <person name="Del Rio T.G."/>
            <person name="Tice H."/>
            <person name="Cheng J.F."/>
            <person name="Tapia R."/>
            <person name="Han C."/>
            <person name="Goodwin L."/>
            <person name="Pitluck S."/>
            <person name="Liolios K."/>
            <person name="Pagani I."/>
            <person name="Ivanova N."/>
            <person name="Huntemann M."/>
            <person name="Mavromatis K."/>
            <person name="Mikhailova N."/>
            <person name="Pati A."/>
            <person name="Chen A."/>
            <person name="Palaniappan K."/>
            <person name="Land M."/>
            <person name="Hauser L."/>
            <person name="Brambilla E.M."/>
            <person name="Rohde M."/>
            <person name="Mwirichia R."/>
            <person name="Sikorski J."/>
            <person name="Tindall B.J."/>
            <person name="Goker M."/>
            <person name="Bristow J."/>
            <person name="Eisen J.A."/>
            <person name="Markowitz V."/>
            <person name="Hugenholtz P."/>
            <person name="Klenk H.P."/>
            <person name="Kyrpides N.C."/>
        </authorList>
    </citation>
    <scope>NUCLEOTIDE SEQUENCE [LARGE SCALE GENOMIC DNA]</scope>
    <source>
        <strain evidence="5">DSM 16823 / RW262 / RW262</strain>
    </source>
</reference>
<dbReference type="PANTHER" id="PTHR43479:SF11">
    <property type="entry name" value="ACREF_ENVCD OPERON REPRESSOR-RELATED"/>
    <property type="match status" value="1"/>
</dbReference>
<dbReference type="PROSITE" id="PS50977">
    <property type="entry name" value="HTH_TETR_2"/>
    <property type="match status" value="1"/>
</dbReference>
<dbReference type="EMBL" id="CP002542">
    <property type="protein sequence ID" value="AEA45668.1"/>
    <property type="molecule type" value="Genomic_DNA"/>
</dbReference>
<feature type="DNA-binding region" description="H-T-H motif" evidence="2">
    <location>
        <begin position="29"/>
        <end position="48"/>
    </location>
</feature>
<reference evidence="5" key="2">
    <citation type="submission" date="2011-02" db="EMBL/GenBank/DDBJ databases">
        <title>The complete genome of Fluviicola taffensis DSM 16823.</title>
        <authorList>
            <consortium name="US DOE Joint Genome Institute (JGI-PGF)"/>
            <person name="Lucas S."/>
            <person name="Copeland A."/>
            <person name="Lapidus A."/>
            <person name="Bruce D."/>
            <person name="Goodwin L."/>
            <person name="Pitluck S."/>
            <person name="Kyrpides N."/>
            <person name="Mavromatis K."/>
            <person name="Ivanova N."/>
            <person name="Mikhailova N."/>
            <person name="Pagani I."/>
            <person name="Chertkov O."/>
            <person name="Detter J.C."/>
            <person name="Han C."/>
            <person name="Tapia R."/>
            <person name="Land M."/>
            <person name="Hauser L."/>
            <person name="Markowitz V."/>
            <person name="Cheng J.-F."/>
            <person name="Hugenholtz P."/>
            <person name="Woyke T."/>
            <person name="Wu D."/>
            <person name="Tindall B."/>
            <person name="Pomrenke H.G."/>
            <person name="Brambilla E."/>
            <person name="Klenk H.-P."/>
            <person name="Eisen J.A."/>
        </authorList>
    </citation>
    <scope>NUCLEOTIDE SEQUENCE [LARGE SCALE GENOMIC DNA]</scope>
    <source>
        <strain evidence="5">DSM 16823 / RW262 / RW262</strain>
    </source>
</reference>
<protein>
    <submittedName>
        <fullName evidence="4">Regulatory protein TetR</fullName>
    </submittedName>
</protein>
<dbReference type="InterPro" id="IPR041474">
    <property type="entry name" value="NicS_C"/>
</dbReference>
<gene>
    <name evidence="4" type="ordered locus">Fluta_3700</name>
</gene>
<dbReference type="Pfam" id="PF17938">
    <property type="entry name" value="TetR_C_29"/>
    <property type="match status" value="1"/>
</dbReference>
<dbReference type="GO" id="GO:0003677">
    <property type="term" value="F:DNA binding"/>
    <property type="evidence" value="ECO:0007669"/>
    <property type="project" value="UniProtKB-UniRule"/>
</dbReference>
<dbReference type="Gene3D" id="1.10.357.10">
    <property type="entry name" value="Tetracycline Repressor, domain 2"/>
    <property type="match status" value="1"/>
</dbReference>
<evidence type="ECO:0000256" key="1">
    <source>
        <dbReference type="ARBA" id="ARBA00023125"/>
    </source>
</evidence>
<dbReference type="PANTHER" id="PTHR43479">
    <property type="entry name" value="ACREF/ENVCD OPERON REPRESSOR-RELATED"/>
    <property type="match status" value="1"/>
</dbReference>
<evidence type="ECO:0000259" key="3">
    <source>
        <dbReference type="PROSITE" id="PS50977"/>
    </source>
</evidence>
<dbReference type="SUPFAM" id="SSF46689">
    <property type="entry name" value="Homeodomain-like"/>
    <property type="match status" value="1"/>
</dbReference>
<dbReference type="Pfam" id="PF00440">
    <property type="entry name" value="TetR_N"/>
    <property type="match status" value="1"/>
</dbReference>
<dbReference type="Proteomes" id="UP000007463">
    <property type="component" value="Chromosome"/>
</dbReference>
<proteinExistence type="predicted"/>
<dbReference type="eggNOG" id="COG1309">
    <property type="taxonomic scope" value="Bacteria"/>
</dbReference>
<evidence type="ECO:0000313" key="5">
    <source>
        <dbReference type="Proteomes" id="UP000007463"/>
    </source>
</evidence>
<dbReference type="RefSeq" id="WP_013688435.1">
    <property type="nucleotide sequence ID" value="NC_015321.1"/>
</dbReference>
<dbReference type="PRINTS" id="PR00455">
    <property type="entry name" value="HTHTETR"/>
</dbReference>
<evidence type="ECO:0000313" key="4">
    <source>
        <dbReference type="EMBL" id="AEA45668.1"/>
    </source>
</evidence>
<evidence type="ECO:0000256" key="2">
    <source>
        <dbReference type="PROSITE-ProRule" id="PRU00335"/>
    </source>
</evidence>
<dbReference type="HOGENOM" id="CLU_069356_12_3_10"/>
<dbReference type="AlphaFoldDB" id="F2IEV1"/>
<dbReference type="SUPFAM" id="SSF48498">
    <property type="entry name" value="Tetracyclin repressor-like, C-terminal domain"/>
    <property type="match status" value="1"/>
</dbReference>
<dbReference type="STRING" id="755732.Fluta_3700"/>
<dbReference type="InterPro" id="IPR036271">
    <property type="entry name" value="Tet_transcr_reg_TetR-rel_C_sf"/>
</dbReference>